<keyword evidence="3" id="KW-0998">Cell outer membrane</keyword>
<evidence type="ECO:0000256" key="3">
    <source>
        <dbReference type="ARBA" id="ARBA00023237"/>
    </source>
</evidence>
<sequence>MKKLFYLLITFAVLNSCSPYQIALKKPDISEKFKVGEELYNKGKFDKANKLFAQIVPEYRGKPQAEKLMFLYSNTFYEMKDYYLASYQFERFVSAYPNSGKVEEAFFLSAKAAYMLSPIFSKDQIETRDAIEKLQTFINLYPNSEFTPEANELVRELDYKLETKAFEIAKQYNTIAEYTADYNASITAFDNFILDFPGSPYREEAYFYKLDSAYKLAINSVETKKQDRLEDVKIHYSNYKKSYKEESKYLKEAEKMLEHIIKELEKYSTKS</sequence>
<evidence type="ECO:0000313" key="5">
    <source>
        <dbReference type="EMBL" id="GGG42968.1"/>
    </source>
</evidence>
<evidence type="ECO:0000259" key="4">
    <source>
        <dbReference type="Pfam" id="PF13525"/>
    </source>
</evidence>
<proteinExistence type="predicted"/>
<dbReference type="InterPro" id="IPR017689">
    <property type="entry name" value="BamD"/>
</dbReference>
<evidence type="ECO:0000313" key="6">
    <source>
        <dbReference type="Proteomes" id="UP000625976"/>
    </source>
</evidence>
<feature type="domain" description="Outer membrane lipoprotein BamD-like" evidence="4">
    <location>
        <begin position="30"/>
        <end position="180"/>
    </location>
</feature>
<protein>
    <submittedName>
        <fullName evidence="5">Outer membrane protein assembly factor BamD</fullName>
    </submittedName>
</protein>
<evidence type="ECO:0000256" key="1">
    <source>
        <dbReference type="ARBA" id="ARBA00022729"/>
    </source>
</evidence>
<gene>
    <name evidence="5" type="primary">bamD</name>
    <name evidence="5" type="ORF">GCM10010976_13040</name>
</gene>
<dbReference type="AlphaFoldDB" id="A0A917LMF1"/>
<dbReference type="InterPro" id="IPR011990">
    <property type="entry name" value="TPR-like_helical_dom_sf"/>
</dbReference>
<dbReference type="Pfam" id="PF13525">
    <property type="entry name" value="YfiO"/>
    <property type="match status" value="1"/>
</dbReference>
<reference evidence="5" key="2">
    <citation type="submission" date="2020-09" db="EMBL/GenBank/DDBJ databases">
        <authorList>
            <person name="Sun Q."/>
            <person name="Zhou Y."/>
        </authorList>
    </citation>
    <scope>NUCLEOTIDE SEQUENCE</scope>
    <source>
        <strain evidence="5">CGMCC 1.12751</strain>
    </source>
</reference>
<keyword evidence="2" id="KW-0472">Membrane</keyword>
<dbReference type="Proteomes" id="UP000625976">
    <property type="component" value="Unassembled WGS sequence"/>
</dbReference>
<organism evidence="5 6">
    <name type="scientific">Bizionia arctica</name>
    <dbReference type="NCBI Taxonomy" id="1495645"/>
    <lineage>
        <taxon>Bacteria</taxon>
        <taxon>Pseudomonadati</taxon>
        <taxon>Bacteroidota</taxon>
        <taxon>Flavobacteriia</taxon>
        <taxon>Flavobacteriales</taxon>
        <taxon>Flavobacteriaceae</taxon>
        <taxon>Bizionia</taxon>
    </lineage>
</organism>
<evidence type="ECO:0000256" key="2">
    <source>
        <dbReference type="ARBA" id="ARBA00023136"/>
    </source>
</evidence>
<keyword evidence="1" id="KW-0732">Signal</keyword>
<accession>A0A917LMF1</accession>
<dbReference type="EMBL" id="BMFQ01000002">
    <property type="protein sequence ID" value="GGG42968.1"/>
    <property type="molecule type" value="Genomic_DNA"/>
</dbReference>
<comment type="caution">
    <text evidence="5">The sequence shown here is derived from an EMBL/GenBank/DDBJ whole genome shotgun (WGS) entry which is preliminary data.</text>
</comment>
<dbReference type="NCBIfam" id="TIGR03302">
    <property type="entry name" value="OM_YfiO"/>
    <property type="match status" value="1"/>
</dbReference>
<dbReference type="SUPFAM" id="SSF48452">
    <property type="entry name" value="TPR-like"/>
    <property type="match status" value="1"/>
</dbReference>
<reference evidence="5" key="1">
    <citation type="journal article" date="2014" name="Int. J. Syst. Evol. Microbiol.">
        <title>Complete genome sequence of Corynebacterium casei LMG S-19264T (=DSM 44701T), isolated from a smear-ripened cheese.</title>
        <authorList>
            <consortium name="US DOE Joint Genome Institute (JGI-PGF)"/>
            <person name="Walter F."/>
            <person name="Albersmeier A."/>
            <person name="Kalinowski J."/>
            <person name="Ruckert C."/>
        </authorList>
    </citation>
    <scope>NUCLEOTIDE SEQUENCE</scope>
    <source>
        <strain evidence="5">CGMCC 1.12751</strain>
    </source>
</reference>
<name>A0A917LMF1_9FLAO</name>
<dbReference type="Gene3D" id="1.25.40.10">
    <property type="entry name" value="Tetratricopeptide repeat domain"/>
    <property type="match status" value="1"/>
</dbReference>
<keyword evidence="6" id="KW-1185">Reference proteome</keyword>
<dbReference type="InterPro" id="IPR039565">
    <property type="entry name" value="BamD-like"/>
</dbReference>
<dbReference type="RefSeq" id="WP_188463089.1">
    <property type="nucleotide sequence ID" value="NZ_BMFQ01000002.1"/>
</dbReference>